<dbReference type="PROSITE" id="PS00041">
    <property type="entry name" value="HTH_ARAC_FAMILY_1"/>
    <property type="match status" value="1"/>
</dbReference>
<dbReference type="InterPro" id="IPR009057">
    <property type="entry name" value="Homeodomain-like_sf"/>
</dbReference>
<gene>
    <name evidence="5" type="ORF">CLV99_3761</name>
</gene>
<evidence type="ECO:0000256" key="3">
    <source>
        <dbReference type="ARBA" id="ARBA00023163"/>
    </source>
</evidence>
<comment type="caution">
    <text evidence="5">The sequence shown here is derived from an EMBL/GenBank/DDBJ whole genome shotgun (WGS) entry which is preliminary data.</text>
</comment>
<dbReference type="PROSITE" id="PS01124">
    <property type="entry name" value="HTH_ARAC_FAMILY_2"/>
    <property type="match status" value="1"/>
</dbReference>
<dbReference type="EMBL" id="SNYV01000017">
    <property type="protein sequence ID" value="TDQ75161.1"/>
    <property type="molecule type" value="Genomic_DNA"/>
</dbReference>
<keyword evidence="2" id="KW-0238">DNA-binding</keyword>
<dbReference type="OrthoDB" id="9779074at2"/>
<organism evidence="5 6">
    <name type="scientific">Sphingobacterium yanglingense</name>
    <dbReference type="NCBI Taxonomy" id="1437280"/>
    <lineage>
        <taxon>Bacteria</taxon>
        <taxon>Pseudomonadati</taxon>
        <taxon>Bacteroidota</taxon>
        <taxon>Sphingobacteriia</taxon>
        <taxon>Sphingobacteriales</taxon>
        <taxon>Sphingobacteriaceae</taxon>
        <taxon>Sphingobacterium</taxon>
    </lineage>
</organism>
<dbReference type="GO" id="GO:0003700">
    <property type="term" value="F:DNA-binding transcription factor activity"/>
    <property type="evidence" value="ECO:0007669"/>
    <property type="project" value="InterPro"/>
</dbReference>
<dbReference type="PANTHER" id="PTHR46796">
    <property type="entry name" value="HTH-TYPE TRANSCRIPTIONAL ACTIVATOR RHAS-RELATED"/>
    <property type="match status" value="1"/>
</dbReference>
<dbReference type="AlphaFoldDB" id="A0A4V3DD77"/>
<sequence>MINNTRVQLLPFSKEREISTLVENRRAFTLDNLELHIYETYKASEQVPLQFDDIVMINMIQGKKVMHINNIQSFEYLPGQMIVLPASVGMNIDFPEADFRNPTQCTALTVSKEKMGRIMDYLNEFYPKMSLSGNWKLDSEQYHLYNTPELAELLNKLFQIMTGTNPLKNALADLTFKELVIRLLQAQSMLVLELGKSANMVLQHLKDFVQKHVSEKLTLDILVKVANMSRSSLVRMFKQELGVSPMEYVIRQRIAKSKELLRITQSVKESCFGAGFNDVNYFVRIFKNREGLTPGAFILT</sequence>
<keyword evidence="6" id="KW-1185">Reference proteome</keyword>
<dbReference type="PANTHER" id="PTHR46796:SF6">
    <property type="entry name" value="ARAC SUBFAMILY"/>
    <property type="match status" value="1"/>
</dbReference>
<dbReference type="SUPFAM" id="SSF46689">
    <property type="entry name" value="Homeodomain-like"/>
    <property type="match status" value="2"/>
</dbReference>
<dbReference type="InterPro" id="IPR050204">
    <property type="entry name" value="AraC_XylS_family_regulators"/>
</dbReference>
<evidence type="ECO:0000259" key="4">
    <source>
        <dbReference type="PROSITE" id="PS01124"/>
    </source>
</evidence>
<dbReference type="RefSeq" id="WP_133585939.1">
    <property type="nucleotide sequence ID" value="NZ_SNYV01000017.1"/>
</dbReference>
<evidence type="ECO:0000256" key="2">
    <source>
        <dbReference type="ARBA" id="ARBA00023125"/>
    </source>
</evidence>
<dbReference type="InterPro" id="IPR018062">
    <property type="entry name" value="HTH_AraC-typ_CS"/>
</dbReference>
<evidence type="ECO:0000313" key="6">
    <source>
        <dbReference type="Proteomes" id="UP000295292"/>
    </source>
</evidence>
<keyword evidence="3" id="KW-0804">Transcription</keyword>
<evidence type="ECO:0000256" key="1">
    <source>
        <dbReference type="ARBA" id="ARBA00023015"/>
    </source>
</evidence>
<protein>
    <submittedName>
        <fullName evidence="5">AraC family transcriptional regulator</fullName>
    </submittedName>
</protein>
<proteinExistence type="predicted"/>
<dbReference type="Proteomes" id="UP000295292">
    <property type="component" value="Unassembled WGS sequence"/>
</dbReference>
<accession>A0A4V3DD77</accession>
<dbReference type="SMART" id="SM00342">
    <property type="entry name" value="HTH_ARAC"/>
    <property type="match status" value="1"/>
</dbReference>
<name>A0A4V3DD77_9SPHI</name>
<dbReference type="InterPro" id="IPR018060">
    <property type="entry name" value="HTH_AraC"/>
</dbReference>
<reference evidence="5 6" key="1">
    <citation type="submission" date="2019-03" db="EMBL/GenBank/DDBJ databases">
        <title>Genomic Encyclopedia of Archaeal and Bacterial Type Strains, Phase II (KMG-II): from individual species to whole genera.</title>
        <authorList>
            <person name="Goeker M."/>
        </authorList>
    </citation>
    <scope>NUCLEOTIDE SEQUENCE [LARGE SCALE GENOMIC DNA]</scope>
    <source>
        <strain evidence="5 6">DSM 28353</strain>
    </source>
</reference>
<evidence type="ECO:0000313" key="5">
    <source>
        <dbReference type="EMBL" id="TDQ75161.1"/>
    </source>
</evidence>
<dbReference type="GO" id="GO:0043565">
    <property type="term" value="F:sequence-specific DNA binding"/>
    <property type="evidence" value="ECO:0007669"/>
    <property type="project" value="InterPro"/>
</dbReference>
<keyword evidence="1" id="KW-0805">Transcription regulation</keyword>
<dbReference type="InterPro" id="IPR009594">
    <property type="entry name" value="Tscrpt_reg_HTH_AraC_N"/>
</dbReference>
<dbReference type="Pfam" id="PF06719">
    <property type="entry name" value="AraC_N"/>
    <property type="match status" value="1"/>
</dbReference>
<feature type="domain" description="HTH araC/xylS-type" evidence="4">
    <location>
        <begin position="203"/>
        <end position="300"/>
    </location>
</feature>
<dbReference type="Gene3D" id="1.10.10.60">
    <property type="entry name" value="Homeodomain-like"/>
    <property type="match status" value="2"/>
</dbReference>
<dbReference type="Pfam" id="PF12833">
    <property type="entry name" value="HTH_18"/>
    <property type="match status" value="1"/>
</dbReference>